<organism evidence="3 4">
    <name type="scientific">Streptomyces thermocarboxydovorans</name>
    <dbReference type="NCBI Taxonomy" id="59298"/>
    <lineage>
        <taxon>Bacteria</taxon>
        <taxon>Bacillati</taxon>
        <taxon>Actinomycetota</taxon>
        <taxon>Actinomycetes</taxon>
        <taxon>Kitasatosporales</taxon>
        <taxon>Streptomycetaceae</taxon>
        <taxon>Streptomyces</taxon>
    </lineage>
</organism>
<evidence type="ECO:0000313" key="4">
    <source>
        <dbReference type="Proteomes" id="UP001500724"/>
    </source>
</evidence>
<accession>A0ABN1HV76</accession>
<evidence type="ECO:0000313" key="3">
    <source>
        <dbReference type="EMBL" id="GAA0669080.1"/>
    </source>
</evidence>
<evidence type="ECO:0000256" key="1">
    <source>
        <dbReference type="SAM" id="MobiDB-lite"/>
    </source>
</evidence>
<evidence type="ECO:0000256" key="2">
    <source>
        <dbReference type="SAM" id="SignalP"/>
    </source>
</evidence>
<sequence length="52" mass="5227">MSPAATPPAAIFAFFDMSVASFAALAALCRENGSASAPVPGLVPETTLKYAP</sequence>
<feature type="signal peptide" evidence="2">
    <location>
        <begin position="1"/>
        <end position="23"/>
    </location>
</feature>
<dbReference type="EMBL" id="BAAAGU010000084">
    <property type="protein sequence ID" value="GAA0669080.1"/>
    <property type="molecule type" value="Genomic_DNA"/>
</dbReference>
<feature type="region of interest" description="Disordered" evidence="1">
    <location>
        <begin position="33"/>
        <end position="52"/>
    </location>
</feature>
<proteinExistence type="predicted"/>
<reference evidence="3 4" key="1">
    <citation type="journal article" date="2019" name="Int. J. Syst. Evol. Microbiol.">
        <title>The Global Catalogue of Microorganisms (GCM) 10K type strain sequencing project: providing services to taxonomists for standard genome sequencing and annotation.</title>
        <authorList>
            <consortium name="The Broad Institute Genomics Platform"/>
            <consortium name="The Broad Institute Genome Sequencing Center for Infectious Disease"/>
            <person name="Wu L."/>
            <person name="Ma J."/>
        </authorList>
    </citation>
    <scope>NUCLEOTIDE SEQUENCE [LARGE SCALE GENOMIC DNA]</scope>
    <source>
        <strain evidence="3 4">JCM 10367</strain>
    </source>
</reference>
<evidence type="ECO:0008006" key="5">
    <source>
        <dbReference type="Google" id="ProtNLM"/>
    </source>
</evidence>
<name>A0ABN1HV76_9ACTN</name>
<dbReference type="Proteomes" id="UP001500724">
    <property type="component" value="Unassembled WGS sequence"/>
</dbReference>
<protein>
    <recommendedName>
        <fullName evidence="5">GlxA family transcriptional regulator</fullName>
    </recommendedName>
</protein>
<comment type="caution">
    <text evidence="3">The sequence shown here is derived from an EMBL/GenBank/DDBJ whole genome shotgun (WGS) entry which is preliminary data.</text>
</comment>
<keyword evidence="4" id="KW-1185">Reference proteome</keyword>
<feature type="chain" id="PRO_5047282428" description="GlxA family transcriptional regulator" evidence="2">
    <location>
        <begin position="24"/>
        <end position="52"/>
    </location>
</feature>
<keyword evidence="2" id="KW-0732">Signal</keyword>
<gene>
    <name evidence="3" type="ORF">GCM10009535_56210</name>
</gene>